<feature type="region of interest" description="Disordered" evidence="1">
    <location>
        <begin position="304"/>
        <end position="323"/>
    </location>
</feature>
<protein>
    <submittedName>
        <fullName evidence="2">Aspartate aminotransferase</fullName>
        <ecNumber evidence="2">2.6.1.1</ecNumber>
    </submittedName>
</protein>
<evidence type="ECO:0000313" key="2">
    <source>
        <dbReference type="EMBL" id="CAA9335679.1"/>
    </source>
</evidence>
<evidence type="ECO:0000256" key="1">
    <source>
        <dbReference type="SAM" id="MobiDB-lite"/>
    </source>
</evidence>
<proteinExistence type="predicted"/>
<dbReference type="GO" id="GO:0004069">
    <property type="term" value="F:L-aspartate:2-oxoglutarate aminotransferase activity"/>
    <property type="evidence" value="ECO:0007669"/>
    <property type="project" value="UniProtKB-EC"/>
</dbReference>
<feature type="compositionally biased region" description="Basic residues" evidence="1">
    <location>
        <begin position="341"/>
        <end position="351"/>
    </location>
</feature>
<feature type="region of interest" description="Disordered" evidence="1">
    <location>
        <begin position="329"/>
        <end position="413"/>
    </location>
</feature>
<feature type="compositionally biased region" description="Basic and acidic residues" evidence="1">
    <location>
        <begin position="234"/>
        <end position="249"/>
    </location>
</feature>
<feature type="compositionally biased region" description="Basic residues" evidence="1">
    <location>
        <begin position="360"/>
        <end position="375"/>
    </location>
</feature>
<dbReference type="EMBL" id="CADCTW010000133">
    <property type="protein sequence ID" value="CAA9335679.1"/>
    <property type="molecule type" value="Genomic_DNA"/>
</dbReference>
<dbReference type="AlphaFoldDB" id="A0A6J4LLR1"/>
<dbReference type="EC" id="2.6.1.1" evidence="2"/>
<keyword evidence="2" id="KW-0032">Aminotransferase</keyword>
<reference evidence="2" key="1">
    <citation type="submission" date="2020-02" db="EMBL/GenBank/DDBJ databases">
        <authorList>
            <person name="Meier V. D."/>
        </authorList>
    </citation>
    <scope>NUCLEOTIDE SEQUENCE</scope>
    <source>
        <strain evidence="2">AVDCRST_MAG68</strain>
    </source>
</reference>
<feature type="compositionally biased region" description="Basic residues" evidence="1">
    <location>
        <begin position="47"/>
        <end position="71"/>
    </location>
</feature>
<accession>A0A6J4LLR1</accession>
<feature type="compositionally biased region" description="Gly residues" evidence="1">
    <location>
        <begin position="278"/>
        <end position="293"/>
    </location>
</feature>
<feature type="compositionally biased region" description="Basic residues" evidence="1">
    <location>
        <begin position="403"/>
        <end position="413"/>
    </location>
</feature>
<feature type="compositionally biased region" description="Basic and acidic residues" evidence="1">
    <location>
        <begin position="181"/>
        <end position="191"/>
    </location>
</feature>
<feature type="non-terminal residue" evidence="2">
    <location>
        <position position="1"/>
    </location>
</feature>
<feature type="compositionally biased region" description="Low complexity" evidence="1">
    <location>
        <begin position="134"/>
        <end position="149"/>
    </location>
</feature>
<feature type="region of interest" description="Disordered" evidence="1">
    <location>
        <begin position="1"/>
        <end position="249"/>
    </location>
</feature>
<sequence length="413" mass="43431">EPCAHGPGPDAPARRAPPAARRRAAAGPHPRVRARRDHAGRPAGRCARPRARHPRASRPRRRARGGGRGHPPRQQPVRQHLGGAGAARGRRRQGARLPGRGGGSGDGGHGDLRVHRGVPFRAFQRGGRRRRGAALRAAVRAPPLGRALPGRGSAHRDPARAGVELRPGGAGQRLRPAHPRGGGEHPREPHRQGVHPRRAGAHRRPLRAVGRGVRERRDLRAHGVRRPRAPVAAGRRDAPGAHAFGERDLQDLSRVGVADRLRDRRPAAHARAPQGARPGHGGGGGAAAGGGGARARRGAALLSGARARPPGAPPPAGGAAGAARLHLPPRAGKLLHDGRGRRVRLSRRRGLRAPPDPHLPRGHGAGRRFLCRAGRRPADGAGVLRQDGRDAGGGRGAPARARAGNRRSARRRL</sequence>
<gene>
    <name evidence="2" type="ORF">AVDCRST_MAG68-3349</name>
</gene>
<feature type="compositionally biased region" description="Basic residues" evidence="1">
    <location>
        <begin position="20"/>
        <end position="38"/>
    </location>
</feature>
<feature type="non-terminal residue" evidence="2">
    <location>
        <position position="413"/>
    </location>
</feature>
<feature type="compositionally biased region" description="Basic and acidic residues" evidence="1">
    <location>
        <begin position="212"/>
        <end position="221"/>
    </location>
</feature>
<feature type="compositionally biased region" description="Basic residues" evidence="1">
    <location>
        <begin position="192"/>
        <end position="206"/>
    </location>
</feature>
<organism evidence="2">
    <name type="scientific">uncultured Gemmatimonadota bacterium</name>
    <dbReference type="NCBI Taxonomy" id="203437"/>
    <lineage>
        <taxon>Bacteria</taxon>
        <taxon>Pseudomonadati</taxon>
        <taxon>Gemmatimonadota</taxon>
        <taxon>environmental samples</taxon>
    </lineage>
</organism>
<feature type="region of interest" description="Disordered" evidence="1">
    <location>
        <begin position="264"/>
        <end position="297"/>
    </location>
</feature>
<keyword evidence="2" id="KW-0808">Transferase</keyword>
<name>A0A6J4LLR1_9BACT</name>